<evidence type="ECO:0000313" key="11">
    <source>
        <dbReference type="Proteomes" id="UP001186944"/>
    </source>
</evidence>
<evidence type="ECO:0000256" key="6">
    <source>
        <dbReference type="ARBA" id="ARBA00022679"/>
    </source>
</evidence>
<proteinExistence type="inferred from homology"/>
<dbReference type="AlphaFoldDB" id="A0AA88XZL5"/>
<dbReference type="CDD" id="cd02440">
    <property type="entry name" value="AdoMet_MTases"/>
    <property type="match status" value="1"/>
</dbReference>
<dbReference type="SUPFAM" id="SSF53335">
    <property type="entry name" value="S-adenosyl-L-methionine-dependent methyltransferases"/>
    <property type="match status" value="1"/>
</dbReference>
<comment type="caution">
    <text evidence="10">The sequence shown here is derived from an EMBL/GenBank/DDBJ whole genome shotgun (WGS) entry which is preliminary data.</text>
</comment>
<dbReference type="EC" id="2.1.1.85" evidence="3"/>
<reference evidence="10" key="1">
    <citation type="submission" date="2019-08" db="EMBL/GenBank/DDBJ databases">
        <title>The improved chromosome-level genome for the pearl oyster Pinctada fucata martensii using PacBio sequencing and Hi-C.</title>
        <authorList>
            <person name="Zheng Z."/>
        </authorList>
    </citation>
    <scope>NUCLEOTIDE SEQUENCE</scope>
    <source>
        <strain evidence="10">ZZ-2019</strain>
        <tissue evidence="10">Adductor muscle</tissue>
    </source>
</reference>
<comment type="subcellular location">
    <subcellularLocation>
        <location evidence="2">Cytoplasm</location>
    </subcellularLocation>
    <subcellularLocation>
        <location evidence="1">Nucleus</location>
    </subcellularLocation>
</comment>
<sequence>MSFKFNFSVSDEDNSVKDIIDDKDSEDTGSSAPFVTIDPSMVNIQHSEGVSIKSYKFSQDVEVHCYDSASLEKKVKDTTAIGKALTSNSDLIPSVYEGGMTVWECGVDLAQYTVDSDISFTDKRILELGCGAGIPGICAAKLGASEVHFQDFNADVLELYTIPNVLNLNQTTNCRFKFFAGDWSEMSTAVKGNRSQEFLYDYILTAETIYSVDSYKKLHDCFAAMLKPSGLVYVAAKSNYFGVGGGTRSFEQFVKEKNTFEIKVVNEISSGVPREIMKLHFK</sequence>
<evidence type="ECO:0000313" key="10">
    <source>
        <dbReference type="EMBL" id="KAK3094894.1"/>
    </source>
</evidence>
<evidence type="ECO:0000256" key="9">
    <source>
        <dbReference type="ARBA" id="ARBA00038126"/>
    </source>
</evidence>
<dbReference type="GO" id="GO:0005737">
    <property type="term" value="C:cytoplasm"/>
    <property type="evidence" value="ECO:0007669"/>
    <property type="project" value="UniProtKB-SubCell"/>
</dbReference>
<dbReference type="Proteomes" id="UP001186944">
    <property type="component" value="Unassembled WGS sequence"/>
</dbReference>
<evidence type="ECO:0000256" key="1">
    <source>
        <dbReference type="ARBA" id="ARBA00004123"/>
    </source>
</evidence>
<evidence type="ECO:0000256" key="5">
    <source>
        <dbReference type="ARBA" id="ARBA00022603"/>
    </source>
</evidence>
<accession>A0AA88XZL5</accession>
<keyword evidence="6" id="KW-0808">Transferase</keyword>
<keyword evidence="7" id="KW-0949">S-adenosyl-L-methionine</keyword>
<dbReference type="Pfam" id="PF10294">
    <property type="entry name" value="Methyltransf_16"/>
    <property type="match status" value="1"/>
</dbReference>
<keyword evidence="4" id="KW-0963">Cytoplasm</keyword>
<dbReference type="GO" id="GO:0018064">
    <property type="term" value="F:protein-L-histidine N-tele-methyltransferase activity"/>
    <property type="evidence" value="ECO:0007669"/>
    <property type="project" value="UniProtKB-EC"/>
</dbReference>
<dbReference type="Gene3D" id="3.40.50.150">
    <property type="entry name" value="Vaccinia Virus protein VP39"/>
    <property type="match status" value="1"/>
</dbReference>
<gene>
    <name evidence="10" type="ORF">FSP39_007597</name>
</gene>
<dbReference type="PANTHER" id="PTHR14614:SF39">
    <property type="entry name" value="HISTIDINE PROTEIN METHYLTRANSFERASE 1 HOMOLOG"/>
    <property type="match status" value="1"/>
</dbReference>
<evidence type="ECO:0000256" key="7">
    <source>
        <dbReference type="ARBA" id="ARBA00022691"/>
    </source>
</evidence>
<keyword evidence="5" id="KW-0489">Methyltransferase</keyword>
<dbReference type="InterPro" id="IPR029063">
    <property type="entry name" value="SAM-dependent_MTases_sf"/>
</dbReference>
<dbReference type="InterPro" id="IPR019410">
    <property type="entry name" value="Methyltransf_16"/>
</dbReference>
<evidence type="ECO:0000256" key="8">
    <source>
        <dbReference type="ARBA" id="ARBA00023242"/>
    </source>
</evidence>
<dbReference type="GO" id="GO:0005634">
    <property type="term" value="C:nucleus"/>
    <property type="evidence" value="ECO:0007669"/>
    <property type="project" value="UniProtKB-SubCell"/>
</dbReference>
<evidence type="ECO:0000256" key="4">
    <source>
        <dbReference type="ARBA" id="ARBA00022490"/>
    </source>
</evidence>
<evidence type="ECO:0000256" key="2">
    <source>
        <dbReference type="ARBA" id="ARBA00004496"/>
    </source>
</evidence>
<keyword evidence="11" id="KW-1185">Reference proteome</keyword>
<dbReference type="PANTHER" id="PTHR14614">
    <property type="entry name" value="HEPATOCELLULAR CARCINOMA-ASSOCIATED ANTIGEN"/>
    <property type="match status" value="1"/>
</dbReference>
<evidence type="ECO:0000256" key="3">
    <source>
        <dbReference type="ARBA" id="ARBA00012533"/>
    </source>
</evidence>
<dbReference type="GO" id="GO:0032259">
    <property type="term" value="P:methylation"/>
    <property type="evidence" value="ECO:0007669"/>
    <property type="project" value="UniProtKB-KW"/>
</dbReference>
<dbReference type="EMBL" id="VSWD01000008">
    <property type="protein sequence ID" value="KAK3094894.1"/>
    <property type="molecule type" value="Genomic_DNA"/>
</dbReference>
<organism evidence="10 11">
    <name type="scientific">Pinctada imbricata</name>
    <name type="common">Atlantic pearl-oyster</name>
    <name type="synonym">Pinctada martensii</name>
    <dbReference type="NCBI Taxonomy" id="66713"/>
    <lineage>
        <taxon>Eukaryota</taxon>
        <taxon>Metazoa</taxon>
        <taxon>Spiralia</taxon>
        <taxon>Lophotrochozoa</taxon>
        <taxon>Mollusca</taxon>
        <taxon>Bivalvia</taxon>
        <taxon>Autobranchia</taxon>
        <taxon>Pteriomorphia</taxon>
        <taxon>Pterioida</taxon>
        <taxon>Pterioidea</taxon>
        <taxon>Pteriidae</taxon>
        <taxon>Pinctada</taxon>
    </lineage>
</organism>
<name>A0AA88XZL5_PINIB</name>
<keyword evidence="8" id="KW-0539">Nucleus</keyword>
<comment type="similarity">
    <text evidence="9">Belongs to the methyltransferase superfamily. METTL18 family.</text>
</comment>
<protein>
    <recommendedName>
        <fullName evidence="3">protein-histidine N-methyltransferase</fullName>
        <ecNumber evidence="3">2.1.1.85</ecNumber>
    </recommendedName>
</protein>